<proteinExistence type="inferred from homology"/>
<evidence type="ECO:0000256" key="4">
    <source>
        <dbReference type="ARBA" id="ARBA00022670"/>
    </source>
</evidence>
<evidence type="ECO:0000256" key="3">
    <source>
        <dbReference type="ARBA" id="ARBA00012759"/>
    </source>
</evidence>
<dbReference type="InterPro" id="IPR028889">
    <property type="entry name" value="USP"/>
</dbReference>
<evidence type="ECO:0000313" key="12">
    <source>
        <dbReference type="Proteomes" id="UP001301958"/>
    </source>
</evidence>
<dbReference type="GO" id="GO:0005634">
    <property type="term" value="C:nucleus"/>
    <property type="evidence" value="ECO:0007669"/>
    <property type="project" value="TreeGrafter"/>
</dbReference>
<dbReference type="PANTHER" id="PTHR24006:SF888">
    <property type="entry name" value="UBIQUITIN CARBOXYL-TERMINAL HYDROLASE 30"/>
    <property type="match status" value="1"/>
</dbReference>
<dbReference type="SUPFAM" id="SSF54001">
    <property type="entry name" value="Cysteine proteinases"/>
    <property type="match status" value="1"/>
</dbReference>
<dbReference type="InterPro" id="IPR018200">
    <property type="entry name" value="USP_CS"/>
</dbReference>
<dbReference type="EMBL" id="MU865304">
    <property type="protein sequence ID" value="KAK4229815.1"/>
    <property type="molecule type" value="Genomic_DNA"/>
</dbReference>
<feature type="domain" description="USP" evidence="10">
    <location>
        <begin position="147"/>
        <end position="597"/>
    </location>
</feature>
<keyword evidence="4" id="KW-0645">Protease</keyword>
<evidence type="ECO:0000256" key="2">
    <source>
        <dbReference type="ARBA" id="ARBA00009085"/>
    </source>
</evidence>
<dbReference type="InterPro" id="IPR001394">
    <property type="entry name" value="Peptidase_C19_UCH"/>
</dbReference>
<comment type="catalytic activity">
    <reaction evidence="1">
        <text>Thiol-dependent hydrolysis of ester, thioester, amide, peptide and isopeptide bonds formed by the C-terminal Gly of ubiquitin (a 76-residue protein attached to proteins as an intracellular targeting signal).</text>
        <dbReference type="EC" id="3.4.19.12"/>
    </reaction>
</comment>
<feature type="compositionally biased region" description="Basic and acidic residues" evidence="8">
    <location>
        <begin position="257"/>
        <end position="271"/>
    </location>
</feature>
<feature type="compositionally biased region" description="Polar residues" evidence="8">
    <location>
        <begin position="272"/>
        <end position="281"/>
    </location>
</feature>
<reference evidence="11" key="1">
    <citation type="journal article" date="2023" name="Mol. Phylogenet. Evol.">
        <title>Genome-scale phylogeny and comparative genomics of the fungal order Sordariales.</title>
        <authorList>
            <person name="Hensen N."/>
            <person name="Bonometti L."/>
            <person name="Westerberg I."/>
            <person name="Brannstrom I.O."/>
            <person name="Guillou S."/>
            <person name="Cros-Aarteil S."/>
            <person name="Calhoun S."/>
            <person name="Haridas S."/>
            <person name="Kuo A."/>
            <person name="Mondo S."/>
            <person name="Pangilinan J."/>
            <person name="Riley R."/>
            <person name="LaButti K."/>
            <person name="Andreopoulos B."/>
            <person name="Lipzen A."/>
            <person name="Chen C."/>
            <person name="Yan M."/>
            <person name="Daum C."/>
            <person name="Ng V."/>
            <person name="Clum A."/>
            <person name="Steindorff A."/>
            <person name="Ohm R.A."/>
            <person name="Martin F."/>
            <person name="Silar P."/>
            <person name="Natvig D.O."/>
            <person name="Lalanne C."/>
            <person name="Gautier V."/>
            <person name="Ament-Velasquez S.L."/>
            <person name="Kruys A."/>
            <person name="Hutchinson M.I."/>
            <person name="Powell A.J."/>
            <person name="Barry K."/>
            <person name="Miller A.N."/>
            <person name="Grigoriev I.V."/>
            <person name="Debuchy R."/>
            <person name="Gladieux P."/>
            <person name="Hiltunen Thoren M."/>
            <person name="Johannesson H."/>
        </authorList>
    </citation>
    <scope>NUCLEOTIDE SEQUENCE</scope>
    <source>
        <strain evidence="11">CBS 990.96</strain>
    </source>
</reference>
<evidence type="ECO:0000256" key="9">
    <source>
        <dbReference type="SAM" id="Phobius"/>
    </source>
</evidence>
<dbReference type="CDD" id="cd02662">
    <property type="entry name" value="Peptidase_C19F"/>
    <property type="match status" value="1"/>
</dbReference>
<keyword evidence="9" id="KW-0812">Transmembrane</keyword>
<evidence type="ECO:0000259" key="10">
    <source>
        <dbReference type="PROSITE" id="PS50235"/>
    </source>
</evidence>
<feature type="compositionally biased region" description="Polar residues" evidence="8">
    <location>
        <begin position="245"/>
        <end position="254"/>
    </location>
</feature>
<dbReference type="GO" id="GO:0006508">
    <property type="term" value="P:proteolysis"/>
    <property type="evidence" value="ECO:0007669"/>
    <property type="project" value="UniProtKB-KW"/>
</dbReference>
<dbReference type="PROSITE" id="PS50235">
    <property type="entry name" value="USP_3"/>
    <property type="match status" value="1"/>
</dbReference>
<evidence type="ECO:0000256" key="5">
    <source>
        <dbReference type="ARBA" id="ARBA00022786"/>
    </source>
</evidence>
<gene>
    <name evidence="11" type="ORF">QBC38DRAFT_471114</name>
</gene>
<accession>A0AAN7BUI8</accession>
<evidence type="ECO:0000256" key="8">
    <source>
        <dbReference type="SAM" id="MobiDB-lite"/>
    </source>
</evidence>
<protein>
    <recommendedName>
        <fullName evidence="3">ubiquitinyl hydrolase 1</fullName>
        <ecNumber evidence="3">3.4.19.12</ecNumber>
    </recommendedName>
</protein>
<feature type="region of interest" description="Disordered" evidence="8">
    <location>
        <begin position="607"/>
        <end position="631"/>
    </location>
</feature>
<dbReference type="PANTHER" id="PTHR24006">
    <property type="entry name" value="UBIQUITIN CARBOXYL-TERMINAL HYDROLASE"/>
    <property type="match status" value="1"/>
</dbReference>
<feature type="transmembrane region" description="Helical" evidence="9">
    <location>
        <begin position="36"/>
        <end position="54"/>
    </location>
</feature>
<feature type="region of interest" description="Disordered" evidence="8">
    <location>
        <begin position="542"/>
        <end position="561"/>
    </location>
</feature>
<keyword evidence="5" id="KW-0833">Ubl conjugation pathway</keyword>
<keyword evidence="12" id="KW-1185">Reference proteome</keyword>
<dbReference type="Pfam" id="PF00443">
    <property type="entry name" value="UCH"/>
    <property type="match status" value="1"/>
</dbReference>
<dbReference type="EC" id="3.4.19.12" evidence="3"/>
<dbReference type="InterPro" id="IPR050164">
    <property type="entry name" value="Peptidase_C19"/>
</dbReference>
<keyword evidence="9" id="KW-1133">Transmembrane helix</keyword>
<evidence type="ECO:0000256" key="1">
    <source>
        <dbReference type="ARBA" id="ARBA00000707"/>
    </source>
</evidence>
<name>A0AAN7BUI8_9PEZI</name>
<reference evidence="11" key="2">
    <citation type="submission" date="2023-05" db="EMBL/GenBank/DDBJ databases">
        <authorList>
            <consortium name="Lawrence Berkeley National Laboratory"/>
            <person name="Steindorff A."/>
            <person name="Hensen N."/>
            <person name="Bonometti L."/>
            <person name="Westerberg I."/>
            <person name="Brannstrom I.O."/>
            <person name="Guillou S."/>
            <person name="Cros-Aarteil S."/>
            <person name="Calhoun S."/>
            <person name="Haridas S."/>
            <person name="Kuo A."/>
            <person name="Mondo S."/>
            <person name="Pangilinan J."/>
            <person name="Riley R."/>
            <person name="Labutti K."/>
            <person name="Andreopoulos B."/>
            <person name="Lipzen A."/>
            <person name="Chen C."/>
            <person name="Yanf M."/>
            <person name="Daum C."/>
            <person name="Ng V."/>
            <person name="Clum A."/>
            <person name="Ohm R."/>
            <person name="Martin F."/>
            <person name="Silar P."/>
            <person name="Natvig D."/>
            <person name="Lalanne C."/>
            <person name="Gautier V."/>
            <person name="Ament-Velasquez S.L."/>
            <person name="Kruys A."/>
            <person name="Hutchinson M.I."/>
            <person name="Powell A.J."/>
            <person name="Barry K."/>
            <person name="Miller A.N."/>
            <person name="Grigoriev I.V."/>
            <person name="Debuchy R."/>
            <person name="Gladieux P."/>
            <person name="Thoren M.H."/>
            <person name="Johannesson H."/>
        </authorList>
    </citation>
    <scope>NUCLEOTIDE SEQUENCE</scope>
    <source>
        <strain evidence="11">CBS 990.96</strain>
    </source>
</reference>
<sequence>MSFDARTLMQQIESRCGSGLYQSCAPTQLRDRFTNPTVIITVALVVLTTLFQIARRQNRGLSLPQAVRDILVQFIPAQMLYAIEQRISPSLFPSAMTLESQTADAHEQKGSTLQKVLTQVSQVGRKGFDSLSSALVPSGSVSPDQPPGLGNRDNSCFQNSILQGLSALKTLPAFLDEVSADTNQLATVNALRDLIRDLNSPSNNGRTLWTPHTLRSMNTWLQQDAQEYLVKVLDKMDKEVIQSNQVQEPSSAQLDNDWAHDDSATSEHSDDSGYQSMNSYSKPKPGHRLRRTPLEGLTGQRVVCTSCGYCSGLSLIPFSFLTLTLGDRSSHDLYERLDNLTKIESIQGVECNKCTLLQYAEDLRALVAKKNGLVPTFVERLKTIEEAIDEEDFEDDTLKNKCRVPKNKLVCSTKTKQMAIARAPQSIVFHVNRSVFDEMTGNSYKNYAAVRFPTELDLGSWCLGSSIPRGQMQTDADHQSSRIVEDEEQWPTKPYASMVAGGDGKSRITGPLYELRAVVSHSGAHSSGHYVCYKKYPKLAKEKDTTETDAGTTKDEDEDAGLEAEQWWGLSDDHVTKVDEERVLAQGGVFMLFYDCVDPNPVPSDIKKFSESSSGEDAATEVGNNGNDYDRSQLIASAIPLPETGDSDLE</sequence>
<evidence type="ECO:0000256" key="6">
    <source>
        <dbReference type="ARBA" id="ARBA00022801"/>
    </source>
</evidence>
<dbReference type="PROSITE" id="PS00973">
    <property type="entry name" value="USP_2"/>
    <property type="match status" value="1"/>
</dbReference>
<keyword evidence="9" id="KW-0472">Membrane</keyword>
<keyword evidence="6 11" id="KW-0378">Hydrolase</keyword>
<dbReference type="AlphaFoldDB" id="A0AAN7BUI8"/>
<dbReference type="GO" id="GO:0005829">
    <property type="term" value="C:cytosol"/>
    <property type="evidence" value="ECO:0007669"/>
    <property type="project" value="TreeGrafter"/>
</dbReference>
<comment type="caution">
    <text evidence="11">The sequence shown here is derived from an EMBL/GenBank/DDBJ whole genome shotgun (WGS) entry which is preliminary data.</text>
</comment>
<evidence type="ECO:0000256" key="7">
    <source>
        <dbReference type="ARBA" id="ARBA00022807"/>
    </source>
</evidence>
<comment type="similarity">
    <text evidence="2">Belongs to the peptidase C19 family.</text>
</comment>
<dbReference type="Gene3D" id="3.90.70.10">
    <property type="entry name" value="Cysteine proteinases"/>
    <property type="match status" value="1"/>
</dbReference>
<organism evidence="11 12">
    <name type="scientific">Podospora fimiseda</name>
    <dbReference type="NCBI Taxonomy" id="252190"/>
    <lineage>
        <taxon>Eukaryota</taxon>
        <taxon>Fungi</taxon>
        <taxon>Dikarya</taxon>
        <taxon>Ascomycota</taxon>
        <taxon>Pezizomycotina</taxon>
        <taxon>Sordariomycetes</taxon>
        <taxon>Sordariomycetidae</taxon>
        <taxon>Sordariales</taxon>
        <taxon>Podosporaceae</taxon>
        <taxon>Podospora</taxon>
    </lineage>
</organism>
<dbReference type="GO" id="GO:0004843">
    <property type="term" value="F:cysteine-type deubiquitinase activity"/>
    <property type="evidence" value="ECO:0007669"/>
    <property type="project" value="UniProtKB-EC"/>
</dbReference>
<dbReference type="GO" id="GO:0016579">
    <property type="term" value="P:protein deubiquitination"/>
    <property type="evidence" value="ECO:0007669"/>
    <property type="project" value="InterPro"/>
</dbReference>
<dbReference type="Proteomes" id="UP001301958">
    <property type="component" value="Unassembled WGS sequence"/>
</dbReference>
<dbReference type="InterPro" id="IPR038765">
    <property type="entry name" value="Papain-like_cys_pep_sf"/>
</dbReference>
<keyword evidence="7" id="KW-0788">Thiol protease</keyword>
<feature type="region of interest" description="Disordered" evidence="8">
    <location>
        <begin position="245"/>
        <end position="292"/>
    </location>
</feature>
<evidence type="ECO:0000313" key="11">
    <source>
        <dbReference type="EMBL" id="KAK4229815.1"/>
    </source>
</evidence>